<dbReference type="EMBL" id="JNCA01000001">
    <property type="protein sequence ID" value="KDN56498.1"/>
    <property type="molecule type" value="Genomic_DNA"/>
</dbReference>
<keyword evidence="1" id="KW-0805">Transcription regulation</keyword>
<reference evidence="5 6" key="1">
    <citation type="submission" date="2014-05" db="EMBL/GenBank/DDBJ databases">
        <title>Genome Sequence of Flavobacterium sp. EM1321.</title>
        <authorList>
            <person name="Shin S.-K."/>
            <person name="Yi H."/>
        </authorList>
    </citation>
    <scope>NUCLEOTIDE SEQUENCE [LARGE SCALE GENOMIC DNA]</scope>
    <source>
        <strain evidence="5 6">EM1321</strain>
    </source>
</reference>
<protein>
    <recommendedName>
        <fullName evidence="4">HTH araC/xylS-type domain-containing protein</fullName>
    </recommendedName>
</protein>
<dbReference type="PROSITE" id="PS01124">
    <property type="entry name" value="HTH_ARAC_FAMILY_2"/>
    <property type="match status" value="1"/>
</dbReference>
<evidence type="ECO:0000259" key="4">
    <source>
        <dbReference type="PROSITE" id="PS01124"/>
    </source>
</evidence>
<dbReference type="RefSeq" id="WP_035656539.1">
    <property type="nucleotide sequence ID" value="NZ_JNCA01000001.1"/>
</dbReference>
<accession>A0A066WV78</accession>
<dbReference type="GO" id="GO:0043565">
    <property type="term" value="F:sequence-specific DNA binding"/>
    <property type="evidence" value="ECO:0007669"/>
    <property type="project" value="InterPro"/>
</dbReference>
<sequence length="316" mass="36608">MNSSLLPKSLREKDEHGNYGVWWHENNPGPLKKLPFISQFGSMKFSKVRIDDTMRPHLNDGIEIHYVNSGKYDWVIEGKEIELLPENLSVTAPWHENGSISGIMDIGQINWIIIKPFEFSKNTALELGNWSKLSKNFQQNLGEMIGDSNNAVLEKAKNFKKYFDELRNELAYQEEGFEIKVQNILENFFIDLHRQLSNKIQRNQEGDNFIEKLTQLLQSDLTKKWHIEDLATVFNMGKTKFTYEVKKLTGFPPNSFIISLKLEKAIQLIQNEKNSNMAEIAFICGFSSLQHFTSTFSQRNGISPRKFQIQNQKKGK</sequence>
<dbReference type="InterPro" id="IPR009057">
    <property type="entry name" value="Homeodomain-like_sf"/>
</dbReference>
<feature type="domain" description="HTH araC/xylS-type" evidence="4">
    <location>
        <begin position="211"/>
        <end position="310"/>
    </location>
</feature>
<dbReference type="Proteomes" id="UP000027064">
    <property type="component" value="Unassembled WGS sequence"/>
</dbReference>
<evidence type="ECO:0000256" key="2">
    <source>
        <dbReference type="ARBA" id="ARBA00023125"/>
    </source>
</evidence>
<proteinExistence type="predicted"/>
<dbReference type="GO" id="GO:0003700">
    <property type="term" value="F:DNA-binding transcription factor activity"/>
    <property type="evidence" value="ECO:0007669"/>
    <property type="project" value="InterPro"/>
</dbReference>
<dbReference type="Pfam" id="PF12833">
    <property type="entry name" value="HTH_18"/>
    <property type="match status" value="1"/>
</dbReference>
<dbReference type="OrthoDB" id="1157557at2"/>
<comment type="caution">
    <text evidence="5">The sequence shown here is derived from an EMBL/GenBank/DDBJ whole genome shotgun (WGS) entry which is preliminary data.</text>
</comment>
<dbReference type="SMART" id="SM00342">
    <property type="entry name" value="HTH_ARAC"/>
    <property type="match status" value="1"/>
</dbReference>
<name>A0A066WV78_9FLAO</name>
<dbReference type="eggNOG" id="COG2207">
    <property type="taxonomic scope" value="Bacteria"/>
</dbReference>
<keyword evidence="3" id="KW-0804">Transcription</keyword>
<evidence type="ECO:0000313" key="6">
    <source>
        <dbReference type="Proteomes" id="UP000027064"/>
    </source>
</evidence>
<dbReference type="PROSITE" id="PS00041">
    <property type="entry name" value="HTH_ARAC_FAMILY_1"/>
    <property type="match status" value="1"/>
</dbReference>
<evidence type="ECO:0000256" key="1">
    <source>
        <dbReference type="ARBA" id="ARBA00023015"/>
    </source>
</evidence>
<gene>
    <name evidence="5" type="ORF">FEM21_00010</name>
</gene>
<dbReference type="PANTHER" id="PTHR43280">
    <property type="entry name" value="ARAC-FAMILY TRANSCRIPTIONAL REGULATOR"/>
    <property type="match status" value="1"/>
</dbReference>
<dbReference type="Gene3D" id="1.10.10.60">
    <property type="entry name" value="Homeodomain-like"/>
    <property type="match status" value="1"/>
</dbReference>
<keyword evidence="2" id="KW-0238">DNA-binding</keyword>
<dbReference type="PATRIC" id="fig|1492738.3.peg.1"/>
<dbReference type="STRING" id="1492738.FEM21_00010"/>
<evidence type="ECO:0000313" key="5">
    <source>
        <dbReference type="EMBL" id="KDN56498.1"/>
    </source>
</evidence>
<dbReference type="AlphaFoldDB" id="A0A066WV78"/>
<dbReference type="InterPro" id="IPR018060">
    <property type="entry name" value="HTH_AraC"/>
</dbReference>
<organism evidence="5 6">
    <name type="scientific">Flavobacterium seoulense</name>
    <dbReference type="NCBI Taxonomy" id="1492738"/>
    <lineage>
        <taxon>Bacteria</taxon>
        <taxon>Pseudomonadati</taxon>
        <taxon>Bacteroidota</taxon>
        <taxon>Flavobacteriia</taxon>
        <taxon>Flavobacteriales</taxon>
        <taxon>Flavobacteriaceae</taxon>
        <taxon>Flavobacterium</taxon>
    </lineage>
</organism>
<dbReference type="InterPro" id="IPR018062">
    <property type="entry name" value="HTH_AraC-typ_CS"/>
</dbReference>
<dbReference type="SUPFAM" id="SSF46689">
    <property type="entry name" value="Homeodomain-like"/>
    <property type="match status" value="1"/>
</dbReference>
<dbReference type="PANTHER" id="PTHR43280:SF2">
    <property type="entry name" value="HTH-TYPE TRANSCRIPTIONAL REGULATOR EXSA"/>
    <property type="match status" value="1"/>
</dbReference>
<evidence type="ECO:0000256" key="3">
    <source>
        <dbReference type="ARBA" id="ARBA00023163"/>
    </source>
</evidence>
<keyword evidence="6" id="KW-1185">Reference proteome</keyword>